<keyword evidence="14" id="KW-1185">Reference proteome</keyword>
<dbReference type="PANTHER" id="PTHR12415">
    <property type="entry name" value="TYROSYL-DNA PHOSPHODIESTERASE 1"/>
    <property type="match status" value="1"/>
</dbReference>
<dbReference type="Proteomes" id="UP000076078">
    <property type="component" value="Unassembled WGS sequence"/>
</dbReference>
<organism evidence="13 14">
    <name type="scientific">Tieghemostelium lacteum</name>
    <name type="common">Slime mold</name>
    <name type="synonym">Dictyostelium lacteum</name>
    <dbReference type="NCBI Taxonomy" id="361077"/>
    <lineage>
        <taxon>Eukaryota</taxon>
        <taxon>Amoebozoa</taxon>
        <taxon>Evosea</taxon>
        <taxon>Eumycetozoa</taxon>
        <taxon>Dictyostelia</taxon>
        <taxon>Dictyosteliales</taxon>
        <taxon>Raperosteliaceae</taxon>
        <taxon>Tieghemostelium</taxon>
    </lineage>
</organism>
<dbReference type="GO" id="GO:0006281">
    <property type="term" value="P:DNA repair"/>
    <property type="evidence" value="ECO:0007669"/>
    <property type="project" value="UniProtKB-KW"/>
</dbReference>
<accession>A0A151Z425</accession>
<evidence type="ECO:0000313" key="13">
    <source>
        <dbReference type="EMBL" id="KYQ88695.1"/>
    </source>
</evidence>
<feature type="binding site" evidence="10">
    <location>
        <position position="291"/>
    </location>
    <ligand>
        <name>substrate</name>
    </ligand>
</feature>
<dbReference type="InParanoid" id="A0A151Z425"/>
<evidence type="ECO:0000256" key="4">
    <source>
        <dbReference type="ARBA" id="ARBA00022763"/>
    </source>
</evidence>
<dbReference type="Pfam" id="PF06087">
    <property type="entry name" value="Tyr-DNA_phospho"/>
    <property type="match status" value="1"/>
</dbReference>
<comment type="caution">
    <text evidence="13">The sequence shown here is derived from an EMBL/GenBank/DDBJ whole genome shotgun (WGS) entry which is preliminary data.</text>
</comment>
<keyword evidence="8" id="KW-0539">Nucleus</keyword>
<dbReference type="EMBL" id="LODT01000048">
    <property type="protein sequence ID" value="KYQ88695.1"/>
    <property type="molecule type" value="Genomic_DNA"/>
</dbReference>
<feature type="binding site" evidence="10">
    <location>
        <position position="504"/>
    </location>
    <ligand>
        <name>substrate</name>
    </ligand>
</feature>
<dbReference type="OrthoDB" id="20291at2759"/>
<keyword evidence="7" id="KW-0234">DNA repair</keyword>
<dbReference type="GO" id="GO:0003690">
    <property type="term" value="F:double-stranded DNA binding"/>
    <property type="evidence" value="ECO:0007669"/>
    <property type="project" value="TreeGrafter"/>
</dbReference>
<dbReference type="AlphaFoldDB" id="A0A151Z425"/>
<evidence type="ECO:0000256" key="11">
    <source>
        <dbReference type="PIRSR" id="PIRSR610347-3"/>
    </source>
</evidence>
<feature type="region of interest" description="Disordered" evidence="12">
    <location>
        <begin position="88"/>
        <end position="125"/>
    </location>
</feature>
<evidence type="ECO:0000256" key="8">
    <source>
        <dbReference type="ARBA" id="ARBA00023242"/>
    </source>
</evidence>
<evidence type="ECO:0000256" key="9">
    <source>
        <dbReference type="PIRSR" id="PIRSR610347-1"/>
    </source>
</evidence>
<dbReference type="PANTHER" id="PTHR12415:SF0">
    <property type="entry name" value="TYROSYL-DNA PHOSPHODIESTERASE 1"/>
    <property type="match status" value="1"/>
</dbReference>
<evidence type="ECO:0000256" key="6">
    <source>
        <dbReference type="ARBA" id="ARBA00022839"/>
    </source>
</evidence>
<gene>
    <name evidence="13" type="ORF">DLAC_10718</name>
</gene>
<dbReference type="GO" id="GO:0004527">
    <property type="term" value="F:exonuclease activity"/>
    <property type="evidence" value="ECO:0007669"/>
    <property type="project" value="UniProtKB-KW"/>
</dbReference>
<dbReference type="SUPFAM" id="SSF56024">
    <property type="entry name" value="Phospholipase D/nuclease"/>
    <property type="match status" value="2"/>
</dbReference>
<dbReference type="Pfam" id="PF02809">
    <property type="entry name" value="UIM"/>
    <property type="match status" value="1"/>
</dbReference>
<evidence type="ECO:0000256" key="5">
    <source>
        <dbReference type="ARBA" id="ARBA00022801"/>
    </source>
</evidence>
<dbReference type="GO" id="GO:0005634">
    <property type="term" value="C:nucleus"/>
    <property type="evidence" value="ECO:0007669"/>
    <property type="project" value="UniProtKB-SubCell"/>
</dbReference>
<feature type="active site" description="Nucleophile" evidence="9">
    <location>
        <position position="289"/>
    </location>
</feature>
<dbReference type="CDD" id="cd09122">
    <property type="entry name" value="PLDc_Tdp1_1"/>
    <property type="match status" value="1"/>
</dbReference>
<dbReference type="STRING" id="361077.A0A151Z425"/>
<dbReference type="PROSITE" id="PS50330">
    <property type="entry name" value="UIM"/>
    <property type="match status" value="1"/>
</dbReference>
<comment type="subcellular location">
    <subcellularLocation>
        <location evidence="1">Nucleus</location>
    </subcellularLocation>
</comment>
<dbReference type="GO" id="GO:0003697">
    <property type="term" value="F:single-stranded DNA binding"/>
    <property type="evidence" value="ECO:0007669"/>
    <property type="project" value="TreeGrafter"/>
</dbReference>
<evidence type="ECO:0000256" key="2">
    <source>
        <dbReference type="ARBA" id="ARBA00010205"/>
    </source>
</evidence>
<dbReference type="InterPro" id="IPR010347">
    <property type="entry name" value="Tdp1"/>
</dbReference>
<evidence type="ECO:0000256" key="12">
    <source>
        <dbReference type="SAM" id="MobiDB-lite"/>
    </source>
</evidence>
<evidence type="ECO:0000256" key="1">
    <source>
        <dbReference type="ARBA" id="ARBA00004123"/>
    </source>
</evidence>
<evidence type="ECO:0000256" key="3">
    <source>
        <dbReference type="ARBA" id="ARBA00022722"/>
    </source>
</evidence>
<dbReference type="FunCoup" id="A0A151Z425">
    <property type="interactions" value="89"/>
</dbReference>
<protein>
    <submittedName>
        <fullName evidence="13">Protein-tyrosine phosphatase 3</fullName>
    </submittedName>
</protein>
<sequence length="597" mass="68062">MSSKKRELCIDNKENIYIDGNIGDGGSIKKLKSIPTEIIDLDEDTDTEEISNNKVKFKPYKSNNDDASLVISDTDNEDDDLQYAIQLSLESKNSPNNKSPTITSTRSSTENSPKSSSTEPKSTSPLRILQQIFNKHSQNSANINNNNTNKVLKLNLTKTTATTTTITSTTKTAPPSPTNSSISKVDVNTNIGTEFRSDTFYMNHMPGKDVNAIKTLPFTSLFQNKGIQQVYLGGFVLDRSWILDILYKSQGRKVNITFILDNKDKYPGLKDNDLMKYIFPPLFRYGCFHSKIIMLLYSGYIRVIIPSANPTPVDYDELNQTIWFQDFKAISSSVGTSTKSQPFKDTLKSFLVSSGVTTDFLDQYDFSTAKAHLVCSNPGYYKMDVNIGLLSLKNIIENNVKSIRPDQVKCKDIYYQSSSVGGNKFNWRNVFKEIVSKNYMKQEKIDTNLHILYPTFEWVKSKEFRVFSSMCVFLSENNYNDDKSCFSILNHKYFIRREFTLHSKILIGTTTTKDGKIRYDFIYTGSHNFSNSAWGTIQKNGTQLYISNYESGIVLINDKDLNDFTPPEWVKQVPFEIPTSRYSDKDEPWIQERILKP</sequence>
<keyword evidence="3" id="KW-0540">Nuclease</keyword>
<keyword evidence="6" id="KW-0269">Exonuclease</keyword>
<evidence type="ECO:0000256" key="10">
    <source>
        <dbReference type="PIRSR" id="PIRSR610347-2"/>
    </source>
</evidence>
<dbReference type="Gene3D" id="3.30.870.10">
    <property type="entry name" value="Endonuclease Chain A"/>
    <property type="match status" value="2"/>
</dbReference>
<name>A0A151Z425_TIELA</name>
<proteinExistence type="inferred from homology"/>
<feature type="compositionally biased region" description="Low complexity" evidence="12">
    <location>
        <begin position="104"/>
        <end position="124"/>
    </location>
</feature>
<feature type="compositionally biased region" description="Polar residues" evidence="12">
    <location>
        <begin position="88"/>
        <end position="103"/>
    </location>
</feature>
<keyword evidence="5" id="KW-0378">Hydrolase</keyword>
<keyword evidence="4" id="KW-0227">DNA damage</keyword>
<evidence type="ECO:0000313" key="14">
    <source>
        <dbReference type="Proteomes" id="UP000076078"/>
    </source>
</evidence>
<evidence type="ECO:0000256" key="7">
    <source>
        <dbReference type="ARBA" id="ARBA00023204"/>
    </source>
</evidence>
<dbReference type="GO" id="GO:0017005">
    <property type="term" value="F:3'-tyrosyl-DNA phosphodiesterase activity"/>
    <property type="evidence" value="ECO:0007669"/>
    <property type="project" value="TreeGrafter"/>
</dbReference>
<feature type="active site" description="Proton donor/acceptor" evidence="9">
    <location>
        <position position="502"/>
    </location>
</feature>
<feature type="site" description="Interaction with DNA" evidence="11">
    <location>
        <position position="530"/>
    </location>
</feature>
<dbReference type="InterPro" id="IPR003903">
    <property type="entry name" value="UIM_dom"/>
</dbReference>
<reference evidence="13 14" key="1">
    <citation type="submission" date="2015-12" db="EMBL/GenBank/DDBJ databases">
        <title>Dictyostelia acquired genes for synthesis and detection of signals that induce cell-type specialization by lateral gene transfer from prokaryotes.</title>
        <authorList>
            <person name="Gloeckner G."/>
            <person name="Schaap P."/>
        </authorList>
    </citation>
    <scope>NUCLEOTIDE SEQUENCE [LARGE SCALE GENOMIC DNA]</scope>
    <source>
        <strain evidence="13 14">TK</strain>
    </source>
</reference>
<dbReference type="OMA" id="QTIWFQD"/>
<comment type="similarity">
    <text evidence="2">Belongs to the tyrosyl-DNA phosphodiesterase family.</text>
</comment>